<proteinExistence type="predicted"/>
<dbReference type="Proteomes" id="UP000772434">
    <property type="component" value="Unassembled WGS sequence"/>
</dbReference>
<accession>A0A9P5PPK1</accession>
<evidence type="ECO:0000313" key="2">
    <source>
        <dbReference type="Proteomes" id="UP000772434"/>
    </source>
</evidence>
<organism evidence="1 2">
    <name type="scientific">Rhodocollybia butyracea</name>
    <dbReference type="NCBI Taxonomy" id="206335"/>
    <lineage>
        <taxon>Eukaryota</taxon>
        <taxon>Fungi</taxon>
        <taxon>Dikarya</taxon>
        <taxon>Basidiomycota</taxon>
        <taxon>Agaricomycotina</taxon>
        <taxon>Agaricomycetes</taxon>
        <taxon>Agaricomycetidae</taxon>
        <taxon>Agaricales</taxon>
        <taxon>Marasmiineae</taxon>
        <taxon>Omphalotaceae</taxon>
        <taxon>Rhodocollybia</taxon>
    </lineage>
</organism>
<dbReference type="AlphaFoldDB" id="A0A9P5PPK1"/>
<gene>
    <name evidence="1" type="ORF">BDP27DRAFT_1384101</name>
</gene>
<protein>
    <submittedName>
        <fullName evidence="1">Uncharacterized protein</fullName>
    </submittedName>
</protein>
<comment type="caution">
    <text evidence="1">The sequence shown here is derived from an EMBL/GenBank/DDBJ whole genome shotgun (WGS) entry which is preliminary data.</text>
</comment>
<dbReference type="OrthoDB" id="2669721at2759"/>
<evidence type="ECO:0000313" key="1">
    <source>
        <dbReference type="EMBL" id="KAF9066907.1"/>
    </source>
</evidence>
<sequence>MHLPALNIPDLYLSLWRGTMECDKNDNKDTWDWAVFRDISIWKEHGREVAAATPYIPGSFDRPPRNPAEKMNSGYKAWEYLLYFFGLGPCLFYGRLPHKYWMQYCKLVQGVTILLQDSIAQAEIKESNNRLSEACVEFEELYIQRKAEQIHFAWPSMHNIAHMPHEVLRVGPGMISSQWTMERTIGNLGEEINLHSNPYANIANCGVRRCQINALKAMIPDIDPPAKQPHGALDIGDGFVFLRAKDRTARAVTEAEAEAFQEYLEDQGVEVEESFHPQVTRWARLRLPNGQIARSCWKEELKELNHLQMTRNVKLNQNGSTGFAEIHYFTTFAVHDTVKFVAVGSFYGAPHQELYEQSSRTYVSVQHFRDVDIRVFDAKAILSVVTLFPDPCYPVFFQDGSQVDQYALMQKPGLGIGQKLGYRENDAAKNKAKNVK</sequence>
<name>A0A9P5PPK1_9AGAR</name>
<keyword evidence="2" id="KW-1185">Reference proteome</keyword>
<reference evidence="1" key="1">
    <citation type="submission" date="2020-11" db="EMBL/GenBank/DDBJ databases">
        <authorList>
            <consortium name="DOE Joint Genome Institute"/>
            <person name="Ahrendt S."/>
            <person name="Riley R."/>
            <person name="Andreopoulos W."/>
            <person name="Labutti K."/>
            <person name="Pangilinan J."/>
            <person name="Ruiz-Duenas F.J."/>
            <person name="Barrasa J.M."/>
            <person name="Sanchez-Garcia M."/>
            <person name="Camarero S."/>
            <person name="Miyauchi S."/>
            <person name="Serrano A."/>
            <person name="Linde D."/>
            <person name="Babiker R."/>
            <person name="Drula E."/>
            <person name="Ayuso-Fernandez I."/>
            <person name="Pacheco R."/>
            <person name="Padilla G."/>
            <person name="Ferreira P."/>
            <person name="Barriuso J."/>
            <person name="Kellner H."/>
            <person name="Castanera R."/>
            <person name="Alfaro M."/>
            <person name="Ramirez L."/>
            <person name="Pisabarro A.G."/>
            <person name="Kuo A."/>
            <person name="Tritt A."/>
            <person name="Lipzen A."/>
            <person name="He G."/>
            <person name="Yan M."/>
            <person name="Ng V."/>
            <person name="Cullen D."/>
            <person name="Martin F."/>
            <person name="Rosso M.-N."/>
            <person name="Henrissat B."/>
            <person name="Hibbett D."/>
            <person name="Martinez A.T."/>
            <person name="Grigoriev I.V."/>
        </authorList>
    </citation>
    <scope>NUCLEOTIDE SEQUENCE</scope>
    <source>
        <strain evidence="1">AH 40177</strain>
    </source>
</reference>
<dbReference type="EMBL" id="JADNRY010000080">
    <property type="protein sequence ID" value="KAF9066907.1"/>
    <property type="molecule type" value="Genomic_DNA"/>
</dbReference>